<comment type="caution">
    <text evidence="8">The sequence shown here is derived from an EMBL/GenBank/DDBJ whole genome shotgun (WGS) entry which is preliminary data.</text>
</comment>
<dbReference type="InterPro" id="IPR004343">
    <property type="entry name" value="Plus-3_dom"/>
</dbReference>
<evidence type="ECO:0000256" key="2">
    <source>
        <dbReference type="ARBA" id="ARBA00023015"/>
    </source>
</evidence>
<dbReference type="Gene3D" id="3.90.70.200">
    <property type="entry name" value="Plus-3 domain"/>
    <property type="match status" value="1"/>
</dbReference>
<feature type="compositionally biased region" description="Low complexity" evidence="6">
    <location>
        <begin position="50"/>
        <end position="64"/>
    </location>
</feature>
<dbReference type="Pfam" id="PF03126">
    <property type="entry name" value="Plus-3"/>
    <property type="match status" value="1"/>
</dbReference>
<feature type="domain" description="Plus3" evidence="7">
    <location>
        <begin position="258"/>
        <end position="395"/>
    </location>
</feature>
<keyword evidence="3" id="KW-0804">Transcription</keyword>
<dbReference type="FunFam" id="3.90.70.200:FF:000005">
    <property type="entry name" value="Related to Pol II transcription elongation factor"/>
    <property type="match status" value="1"/>
</dbReference>
<keyword evidence="4" id="KW-0539">Nucleus</keyword>
<dbReference type="GO" id="GO:0016593">
    <property type="term" value="C:Cdc73/Paf1 complex"/>
    <property type="evidence" value="ECO:0007669"/>
    <property type="project" value="TreeGrafter"/>
</dbReference>
<evidence type="ECO:0000313" key="8">
    <source>
        <dbReference type="EMBL" id="KAH0224402.1"/>
    </source>
</evidence>
<feature type="region of interest" description="Disordered" evidence="6">
    <location>
        <begin position="158"/>
        <end position="257"/>
    </location>
</feature>
<evidence type="ECO:0000256" key="3">
    <source>
        <dbReference type="ARBA" id="ARBA00023163"/>
    </source>
</evidence>
<evidence type="ECO:0000313" key="9">
    <source>
        <dbReference type="Proteomes" id="UP000767238"/>
    </source>
</evidence>
<feature type="compositionally biased region" description="Polar residues" evidence="6">
    <location>
        <begin position="542"/>
        <end position="558"/>
    </location>
</feature>
<organism evidence="8 9">
    <name type="scientific">Aureobasidium melanogenum</name>
    <name type="common">Aureobasidium pullulans var. melanogenum</name>
    <dbReference type="NCBI Taxonomy" id="46634"/>
    <lineage>
        <taxon>Eukaryota</taxon>
        <taxon>Fungi</taxon>
        <taxon>Dikarya</taxon>
        <taxon>Ascomycota</taxon>
        <taxon>Pezizomycotina</taxon>
        <taxon>Dothideomycetes</taxon>
        <taxon>Dothideomycetidae</taxon>
        <taxon>Dothideales</taxon>
        <taxon>Saccotheciaceae</taxon>
        <taxon>Aureobasidium</taxon>
    </lineage>
</organism>
<evidence type="ECO:0000256" key="1">
    <source>
        <dbReference type="ARBA" id="ARBA00004123"/>
    </source>
</evidence>
<feature type="region of interest" description="Disordered" evidence="6">
    <location>
        <begin position="539"/>
        <end position="567"/>
    </location>
</feature>
<gene>
    <name evidence="8" type="ORF">KCV03_g3659</name>
</gene>
<keyword evidence="5" id="KW-0175">Coiled coil</keyword>
<evidence type="ECO:0000256" key="6">
    <source>
        <dbReference type="SAM" id="MobiDB-lite"/>
    </source>
</evidence>
<sequence>MSDNELDAELLALAGDDSSDDERPDNRQAQPSSPFEHAALSSEPDRSPPRRSLAQKSKSRSSAASRRRRKDDSEEEGEASAASSPRSLGSAAMDESDSEDGIDFDHDAPLYPIEGKFRSEADRAEVMAMTEIRREEILAERAAEVERRVQDLQLKKILQQRKREQAGADKRKRKAAAADLDDDDQRKSSRPKVKASGPLEAYKREREMKGQQRNREDDRRRDRSPSRDHVDSDRDAEGDSEVEWDEKPRAAAARDEAPATLRDFERARIGRTNFARVCFYPTFETSIRNCYARVSIGVNRDTGAPQYRMAQIKGFASGKPYQMEGLNGKPFVTDQYAVVAHGKAEKEWPFIACSDSSFTESEFERFKAALATDSLRLPSKKALVSKLDDIHALLEYQWTDEDIQRKINRTNALQAKFANYGREKIEKRREEAASRGDEATVAKCDAELAALGSGNGAAKAAQAAANAAKQNGKLAQQERLAALNRANRKANSEDVRKAQLAEKRILQKAREEAAAKARREAEAAKEKLLAVPDDLFGDASDISRTGTPANGTGTSTPINDKLKKTTLGGFKKKPKDEDIIADMDLGIDIDI</sequence>
<dbReference type="PANTHER" id="PTHR13115:SF8">
    <property type="entry name" value="RNA POLYMERASE-ASSOCIATED PROTEIN RTF1 HOMOLOG"/>
    <property type="match status" value="1"/>
</dbReference>
<reference evidence="8" key="1">
    <citation type="journal article" date="2021" name="J Fungi (Basel)">
        <title>Virulence traits and population genomics of the black yeast Aureobasidium melanogenum.</title>
        <authorList>
            <person name="Cernosa A."/>
            <person name="Sun X."/>
            <person name="Gostincar C."/>
            <person name="Fang C."/>
            <person name="Gunde-Cimerman N."/>
            <person name="Song Z."/>
        </authorList>
    </citation>
    <scope>NUCLEOTIDE SEQUENCE</scope>
    <source>
        <strain evidence="8">EXF-8016</strain>
    </source>
</reference>
<dbReference type="SMART" id="SM00719">
    <property type="entry name" value="Plus3"/>
    <property type="match status" value="1"/>
</dbReference>
<evidence type="ECO:0000256" key="4">
    <source>
        <dbReference type="ARBA" id="ARBA00023242"/>
    </source>
</evidence>
<accession>A0A9P8GK03</accession>
<reference evidence="8" key="2">
    <citation type="submission" date="2021-08" db="EMBL/GenBank/DDBJ databases">
        <authorList>
            <person name="Gostincar C."/>
            <person name="Sun X."/>
            <person name="Song Z."/>
            <person name="Gunde-Cimerman N."/>
        </authorList>
    </citation>
    <scope>NUCLEOTIDE SEQUENCE</scope>
    <source>
        <strain evidence="8">EXF-8016</strain>
    </source>
</reference>
<dbReference type="PANTHER" id="PTHR13115">
    <property type="entry name" value="RNA POLYMERASE-ASSOCIATED PROTEIN RTF1 HOMOLOG"/>
    <property type="match status" value="1"/>
</dbReference>
<protein>
    <submittedName>
        <fullName evidence="8">Plus-3-domain-containing protein</fullName>
    </submittedName>
</protein>
<feature type="non-terminal residue" evidence="8">
    <location>
        <position position="1"/>
    </location>
</feature>
<feature type="compositionally biased region" description="Basic and acidic residues" evidence="6">
    <location>
        <begin position="201"/>
        <end position="237"/>
    </location>
</feature>
<dbReference type="Proteomes" id="UP000767238">
    <property type="component" value="Unassembled WGS sequence"/>
</dbReference>
<dbReference type="PROSITE" id="PS51360">
    <property type="entry name" value="PLUS3"/>
    <property type="match status" value="1"/>
</dbReference>
<feature type="compositionally biased region" description="Basic and acidic residues" evidence="6">
    <location>
        <begin position="245"/>
        <end position="257"/>
    </location>
</feature>
<feature type="coiled-coil region" evidence="5">
    <location>
        <begin position="458"/>
        <end position="527"/>
    </location>
</feature>
<dbReference type="InterPro" id="IPR036128">
    <property type="entry name" value="Plus3-like_sf"/>
</dbReference>
<dbReference type="SUPFAM" id="SSF159042">
    <property type="entry name" value="Plus3-like"/>
    <property type="match status" value="1"/>
</dbReference>
<evidence type="ECO:0000259" key="7">
    <source>
        <dbReference type="PROSITE" id="PS51360"/>
    </source>
</evidence>
<feature type="region of interest" description="Disordered" evidence="6">
    <location>
        <begin position="1"/>
        <end position="120"/>
    </location>
</feature>
<comment type="subcellular location">
    <subcellularLocation>
        <location evidence="1">Nucleus</location>
    </subcellularLocation>
</comment>
<dbReference type="GO" id="GO:1990269">
    <property type="term" value="F:RNA polymerase II C-terminal domain phosphoserine binding"/>
    <property type="evidence" value="ECO:0007669"/>
    <property type="project" value="TreeGrafter"/>
</dbReference>
<dbReference type="AlphaFoldDB" id="A0A9P8GK03"/>
<dbReference type="OrthoDB" id="166375at2759"/>
<keyword evidence="2" id="KW-0805">Transcription regulation</keyword>
<dbReference type="GO" id="GO:0003677">
    <property type="term" value="F:DNA binding"/>
    <property type="evidence" value="ECO:0007669"/>
    <property type="project" value="InterPro"/>
</dbReference>
<name>A0A9P8GK03_AURME</name>
<evidence type="ECO:0000256" key="5">
    <source>
        <dbReference type="SAM" id="Coils"/>
    </source>
</evidence>
<dbReference type="EMBL" id="JAHFYH010000019">
    <property type="protein sequence ID" value="KAH0224402.1"/>
    <property type="molecule type" value="Genomic_DNA"/>
</dbReference>
<proteinExistence type="predicted"/>